<feature type="region of interest" description="Disordered" evidence="1">
    <location>
        <begin position="656"/>
        <end position="675"/>
    </location>
</feature>
<dbReference type="EnsemblPlants" id="Pp3c17_14220V3.1">
    <property type="protein sequence ID" value="Pp3c17_14220V3.1"/>
    <property type="gene ID" value="Pp3c17_14220"/>
</dbReference>
<dbReference type="Proteomes" id="UP000006727">
    <property type="component" value="Chromosome 17"/>
</dbReference>
<dbReference type="InterPro" id="IPR008942">
    <property type="entry name" value="ENTH_VHS"/>
</dbReference>
<dbReference type="Pfam" id="PF04818">
    <property type="entry name" value="CID"/>
    <property type="match status" value="1"/>
</dbReference>
<gene>
    <name evidence="5" type="primary">LOC112294797</name>
    <name evidence="4" type="ORF">PHYPA_022070</name>
</gene>
<feature type="region of interest" description="Disordered" evidence="1">
    <location>
        <begin position="391"/>
        <end position="455"/>
    </location>
</feature>
<evidence type="ECO:0000259" key="2">
    <source>
        <dbReference type="PROSITE" id="PS50128"/>
    </source>
</evidence>
<dbReference type="KEGG" id="ppp:112294797"/>
<dbReference type="PaxDb" id="3218-PP1S98_83V6.1"/>
<dbReference type="InterPro" id="IPR056922">
    <property type="entry name" value="SWAP1_C"/>
</dbReference>
<dbReference type="EnsemblPlants" id="Pp3c17_14220V3.2">
    <property type="protein sequence ID" value="Pp3c17_14220V3.2"/>
    <property type="gene ID" value="Pp3c17_14220"/>
</dbReference>
<organism evidence="4">
    <name type="scientific">Physcomitrium patens</name>
    <name type="common">Spreading-leaved earth moss</name>
    <name type="synonym">Physcomitrella patens</name>
    <dbReference type="NCBI Taxonomy" id="3218"/>
    <lineage>
        <taxon>Eukaryota</taxon>
        <taxon>Viridiplantae</taxon>
        <taxon>Streptophyta</taxon>
        <taxon>Embryophyta</taxon>
        <taxon>Bryophyta</taxon>
        <taxon>Bryophytina</taxon>
        <taxon>Bryopsida</taxon>
        <taxon>Funariidae</taxon>
        <taxon>Funariales</taxon>
        <taxon>Funariaceae</taxon>
        <taxon>Physcomitrium</taxon>
    </lineage>
</organism>
<keyword evidence="6" id="KW-1185">Reference proteome</keyword>
<sequence length="675" mass="72925">MEQGQGYGRSYVPQPPLPIPPAGLAQMHGMQQYAPPPPFPYHAPQYPYPAGPARSVAVPPAAVPPQGPGLGLAAGFFNPWEPPPAPVQPPADNDLQKRIDKLVEYACKNGPQFEALMKDKQKENPLYSFLFGAEGHDYYRYKLWQTLNPVQGNPLPATVPSYNPTLAGFNATQSTSLAPGPGPGLAGVNSPLNPALASSLKPALSAAPPVPLPSAFPSAYIEQQHHSQPFYDQFQHESYGEVNYQQAPVAPHSGPLPADIASQMKGILDNLTGTKESIKGAKMWFMQRAAYGPALVEVLKERVLSMDDVERQLHIIYLANEILFSSLQHRTNLKEFDPEALAFKPALGGMLAAIYHNPKDMAMNQDRLQKILQFWGAKEVYDMDTINTLEGEMVAGPPPPEVPTMKPSSAVPFQYGSQWQSDQASQPSSNAPPQQTEQPQSSSFPGAPQFYGAGVQFNSSNPAQQYIASPVPSLYPALAGPPFLAPLPSPVPIQTPPLAALPTPVRPTDQTPYPLFPPGLIPGMVRKMQIGSGVPYSPLSPLDIPTVIPPSTASDSYILERVTKFFKEIGEVDPLEGQVAVNDAKNHDDEGDEDIGREGGARIPPPNSMQIDSEVGTMQDGSLEHRPGMTSSGRLGLGASADPNEVTQYDDVYTSYRKQRSTNYHTTLSARAAAR</sequence>
<feature type="region of interest" description="Disordered" evidence="1">
    <location>
        <begin position="1"/>
        <end position="31"/>
    </location>
</feature>
<dbReference type="Pfam" id="PF01805">
    <property type="entry name" value="Surp"/>
    <property type="match status" value="1"/>
</dbReference>
<dbReference type="PANTHER" id="PTHR12323:SF0">
    <property type="entry name" value="CALCIUM HOMEOSTASIS ENDOPLASMIC RETICULUM PROTEIN"/>
    <property type="match status" value="1"/>
</dbReference>
<evidence type="ECO:0000313" key="4">
    <source>
        <dbReference type="EMBL" id="PNR36219.1"/>
    </source>
</evidence>
<feature type="domain" description="CID" evidence="3">
    <location>
        <begin position="256"/>
        <end position="397"/>
    </location>
</feature>
<dbReference type="GO" id="GO:0006396">
    <property type="term" value="P:RNA processing"/>
    <property type="evidence" value="ECO:0007669"/>
    <property type="project" value="InterPro"/>
</dbReference>
<name>A0A2K1J3V9_PHYPA</name>
<dbReference type="PANTHER" id="PTHR12323">
    <property type="entry name" value="SR-RELATED CTD ASSOCIATED FACTOR 6"/>
    <property type="match status" value="1"/>
</dbReference>
<dbReference type="SMART" id="SM00582">
    <property type="entry name" value="RPR"/>
    <property type="match status" value="1"/>
</dbReference>
<dbReference type="GO" id="GO:0003723">
    <property type="term" value="F:RNA binding"/>
    <property type="evidence" value="ECO:0007669"/>
    <property type="project" value="InterPro"/>
</dbReference>
<dbReference type="Gene3D" id="1.25.40.90">
    <property type="match status" value="1"/>
</dbReference>
<dbReference type="GO" id="GO:0005634">
    <property type="term" value="C:nucleus"/>
    <property type="evidence" value="ECO:0007669"/>
    <property type="project" value="UniProtKB-ARBA"/>
</dbReference>
<dbReference type="STRING" id="3218.A0A2K1J3V9"/>
<dbReference type="InterPro" id="IPR006569">
    <property type="entry name" value="CID_dom"/>
</dbReference>
<reference evidence="4 6" key="1">
    <citation type="journal article" date="2008" name="Science">
        <title>The Physcomitrella genome reveals evolutionary insights into the conquest of land by plants.</title>
        <authorList>
            <person name="Rensing S."/>
            <person name="Lang D."/>
            <person name="Zimmer A."/>
            <person name="Terry A."/>
            <person name="Salamov A."/>
            <person name="Shapiro H."/>
            <person name="Nishiyama T."/>
            <person name="Perroud P.-F."/>
            <person name="Lindquist E."/>
            <person name="Kamisugi Y."/>
            <person name="Tanahashi T."/>
            <person name="Sakakibara K."/>
            <person name="Fujita T."/>
            <person name="Oishi K."/>
            <person name="Shin-I T."/>
            <person name="Kuroki Y."/>
            <person name="Toyoda A."/>
            <person name="Suzuki Y."/>
            <person name="Hashimoto A."/>
            <person name="Yamaguchi K."/>
            <person name="Sugano A."/>
            <person name="Kohara Y."/>
            <person name="Fujiyama A."/>
            <person name="Anterola A."/>
            <person name="Aoki S."/>
            <person name="Ashton N."/>
            <person name="Barbazuk W.B."/>
            <person name="Barker E."/>
            <person name="Bennetzen J."/>
            <person name="Bezanilla M."/>
            <person name="Blankenship R."/>
            <person name="Cho S.H."/>
            <person name="Dutcher S."/>
            <person name="Estelle M."/>
            <person name="Fawcett J.A."/>
            <person name="Gundlach H."/>
            <person name="Hanada K."/>
            <person name="Heyl A."/>
            <person name="Hicks K.A."/>
            <person name="Hugh J."/>
            <person name="Lohr M."/>
            <person name="Mayer K."/>
            <person name="Melkozernov A."/>
            <person name="Murata T."/>
            <person name="Nelson D."/>
            <person name="Pils B."/>
            <person name="Prigge M."/>
            <person name="Reiss B."/>
            <person name="Renner T."/>
            <person name="Rombauts S."/>
            <person name="Rushton P."/>
            <person name="Sanderfoot A."/>
            <person name="Schween G."/>
            <person name="Shiu S.-H."/>
            <person name="Stueber K."/>
            <person name="Theodoulou F.L."/>
            <person name="Tu H."/>
            <person name="Van de Peer Y."/>
            <person name="Verrier P.J."/>
            <person name="Waters E."/>
            <person name="Wood A."/>
            <person name="Yang L."/>
            <person name="Cove D."/>
            <person name="Cuming A."/>
            <person name="Hasebe M."/>
            <person name="Lucas S."/>
            <person name="Mishler D.B."/>
            <person name="Reski R."/>
            <person name="Grigoriev I."/>
            <person name="Quatrano R.S."/>
            <person name="Boore J.L."/>
        </authorList>
    </citation>
    <scope>NUCLEOTIDE SEQUENCE [LARGE SCALE GENOMIC DNA]</scope>
    <source>
        <strain evidence="5 6">cv. Gransden 2004</strain>
    </source>
</reference>
<dbReference type="Gene3D" id="1.10.10.790">
    <property type="entry name" value="Surp module"/>
    <property type="match status" value="1"/>
</dbReference>
<dbReference type="EMBL" id="ABEU02000017">
    <property type="protein sequence ID" value="PNR36219.1"/>
    <property type="molecule type" value="Genomic_DNA"/>
</dbReference>
<dbReference type="Pfam" id="PF25123">
    <property type="entry name" value="SWAP1_C"/>
    <property type="match status" value="1"/>
</dbReference>
<proteinExistence type="predicted"/>
<feature type="region of interest" description="Disordered" evidence="1">
    <location>
        <begin position="583"/>
        <end position="645"/>
    </location>
</feature>
<dbReference type="PROSITE" id="PS50128">
    <property type="entry name" value="SURP"/>
    <property type="match status" value="1"/>
</dbReference>
<feature type="compositionally biased region" description="Polar residues" evidence="1">
    <location>
        <begin position="415"/>
        <end position="431"/>
    </location>
</feature>
<dbReference type="SMART" id="SM00648">
    <property type="entry name" value="SWAP"/>
    <property type="match status" value="1"/>
</dbReference>
<dbReference type="InterPro" id="IPR035967">
    <property type="entry name" value="SWAP/Surp_sf"/>
</dbReference>
<evidence type="ECO:0000256" key="1">
    <source>
        <dbReference type="SAM" id="MobiDB-lite"/>
    </source>
</evidence>
<feature type="compositionally biased region" description="Low complexity" evidence="1">
    <location>
        <begin position="432"/>
        <end position="445"/>
    </location>
</feature>
<dbReference type="RefSeq" id="XP_024401408.1">
    <property type="nucleotide sequence ID" value="XM_024545640.2"/>
</dbReference>
<dbReference type="InterPro" id="IPR000061">
    <property type="entry name" value="Surp"/>
</dbReference>
<evidence type="ECO:0008006" key="7">
    <source>
        <dbReference type="Google" id="ProtNLM"/>
    </source>
</evidence>
<dbReference type="PROSITE" id="PS51391">
    <property type="entry name" value="CID"/>
    <property type="match status" value="1"/>
</dbReference>
<dbReference type="GeneID" id="112294797"/>
<dbReference type="AlphaFoldDB" id="A0A2K1J3V9"/>
<dbReference type="OrthoDB" id="21470at2759"/>
<dbReference type="OMA" id="KNMQTAF"/>
<evidence type="ECO:0000313" key="6">
    <source>
        <dbReference type="Proteomes" id="UP000006727"/>
    </source>
</evidence>
<reference evidence="5" key="3">
    <citation type="submission" date="2020-12" db="UniProtKB">
        <authorList>
            <consortium name="EnsemblPlants"/>
        </authorList>
    </citation>
    <scope>IDENTIFICATION</scope>
</reference>
<evidence type="ECO:0000313" key="5">
    <source>
        <dbReference type="EnsemblPlants" id="Pp3c17_14220V3.1"/>
    </source>
</evidence>
<dbReference type="FunCoup" id="A0A2K1J3V9">
    <property type="interactions" value="1326"/>
</dbReference>
<feature type="domain" description="SURP motif" evidence="2">
    <location>
        <begin position="98"/>
        <end position="142"/>
    </location>
</feature>
<dbReference type="GO" id="GO:0048471">
    <property type="term" value="C:perinuclear region of cytoplasm"/>
    <property type="evidence" value="ECO:0000318"/>
    <property type="project" value="GO_Central"/>
</dbReference>
<dbReference type="Gramene" id="Pp3c17_14220V3.1">
    <property type="protein sequence ID" value="Pp3c17_14220V3.1"/>
    <property type="gene ID" value="Pp3c17_14220"/>
</dbReference>
<dbReference type="SUPFAM" id="SSF109905">
    <property type="entry name" value="Surp module (SWAP domain)"/>
    <property type="match status" value="1"/>
</dbReference>
<reference evidence="4 6" key="2">
    <citation type="journal article" date="2018" name="Plant J.">
        <title>The Physcomitrella patens chromosome-scale assembly reveals moss genome structure and evolution.</title>
        <authorList>
            <person name="Lang D."/>
            <person name="Ullrich K.K."/>
            <person name="Murat F."/>
            <person name="Fuchs J."/>
            <person name="Jenkins J."/>
            <person name="Haas F.B."/>
            <person name="Piednoel M."/>
            <person name="Gundlach H."/>
            <person name="Van Bel M."/>
            <person name="Meyberg R."/>
            <person name="Vives C."/>
            <person name="Morata J."/>
            <person name="Symeonidi A."/>
            <person name="Hiss M."/>
            <person name="Muchero W."/>
            <person name="Kamisugi Y."/>
            <person name="Saleh O."/>
            <person name="Blanc G."/>
            <person name="Decker E.L."/>
            <person name="van Gessel N."/>
            <person name="Grimwood J."/>
            <person name="Hayes R.D."/>
            <person name="Graham S.W."/>
            <person name="Gunter L.E."/>
            <person name="McDaniel S.F."/>
            <person name="Hoernstein S.N.W."/>
            <person name="Larsson A."/>
            <person name="Li F.W."/>
            <person name="Perroud P.F."/>
            <person name="Phillips J."/>
            <person name="Ranjan P."/>
            <person name="Rokshar D.S."/>
            <person name="Rothfels C.J."/>
            <person name="Schneider L."/>
            <person name="Shu S."/>
            <person name="Stevenson D.W."/>
            <person name="Thummler F."/>
            <person name="Tillich M."/>
            <person name="Villarreal Aguilar J.C."/>
            <person name="Widiez T."/>
            <person name="Wong G.K."/>
            <person name="Wymore A."/>
            <person name="Zhang Y."/>
            <person name="Zimmer A.D."/>
            <person name="Quatrano R.S."/>
            <person name="Mayer K.F.X."/>
            <person name="Goodstein D."/>
            <person name="Casacuberta J.M."/>
            <person name="Vandepoele K."/>
            <person name="Reski R."/>
            <person name="Cuming A.C."/>
            <person name="Tuskan G.A."/>
            <person name="Maumus F."/>
            <person name="Salse J."/>
            <person name="Schmutz J."/>
            <person name="Rensing S.A."/>
        </authorList>
    </citation>
    <scope>NUCLEOTIDE SEQUENCE [LARGE SCALE GENOMIC DNA]</scope>
    <source>
        <strain evidence="5 6">cv. Gransden 2004</strain>
    </source>
</reference>
<evidence type="ECO:0000259" key="3">
    <source>
        <dbReference type="PROSITE" id="PS51391"/>
    </source>
</evidence>
<dbReference type="Gramene" id="Pp3c17_14220V3.2">
    <property type="protein sequence ID" value="Pp3c17_14220V3.2"/>
    <property type="gene ID" value="Pp3c17_14220"/>
</dbReference>
<dbReference type="GO" id="GO:0006874">
    <property type="term" value="P:intracellular calcium ion homeostasis"/>
    <property type="evidence" value="ECO:0000318"/>
    <property type="project" value="GO_Central"/>
</dbReference>
<protein>
    <recommendedName>
        <fullName evidence="7">CID domain-containing protein</fullName>
    </recommendedName>
</protein>
<accession>A0A2K1J3V9</accession>
<feature type="compositionally biased region" description="Basic and acidic residues" evidence="1">
    <location>
        <begin position="584"/>
        <end position="600"/>
    </location>
</feature>